<proteinExistence type="predicted"/>
<dbReference type="AlphaFoldDB" id="E6X1N0"/>
<evidence type="ECO:0000313" key="2">
    <source>
        <dbReference type="Proteomes" id="UP000008633"/>
    </source>
</evidence>
<keyword evidence="2" id="KW-1185">Reference proteome</keyword>
<reference evidence="1 2" key="1">
    <citation type="journal article" date="2011" name="Stand. Genomic Sci.">
        <title>Complete genome sequence of Nitratifractor salsuginis type strain (E9I37-1).</title>
        <authorList>
            <person name="Anderson I."/>
            <person name="Sikorski J."/>
            <person name="Zeytun A."/>
            <person name="Nolan M."/>
            <person name="Lapidus A."/>
            <person name="Lucas S."/>
            <person name="Hammon N."/>
            <person name="Deshpande S."/>
            <person name="Cheng J.F."/>
            <person name="Tapia R."/>
            <person name="Han C."/>
            <person name="Goodwin L."/>
            <person name="Pitluck S."/>
            <person name="Liolios K."/>
            <person name="Pagani I."/>
            <person name="Ivanova N."/>
            <person name="Huntemann M."/>
            <person name="Mavromatis K."/>
            <person name="Ovchinikova G."/>
            <person name="Pati A."/>
            <person name="Chen A."/>
            <person name="Palaniappan K."/>
            <person name="Land M."/>
            <person name="Hauser L."/>
            <person name="Brambilla E.M."/>
            <person name="Ngatchou-Djao O.D."/>
            <person name="Rohde M."/>
            <person name="Tindall B.J."/>
            <person name="Goker M."/>
            <person name="Detter J.C."/>
            <person name="Woyke T."/>
            <person name="Bristow J."/>
            <person name="Eisen J.A."/>
            <person name="Markowitz V."/>
            <person name="Hugenholtz P."/>
            <person name="Klenk H.P."/>
            <person name="Kyrpides N.C."/>
        </authorList>
    </citation>
    <scope>NUCLEOTIDE SEQUENCE [LARGE SCALE GENOMIC DNA]</scope>
    <source>
        <strain evidence="2">DSM 16511 / JCM 12458 / E9I37-1</strain>
    </source>
</reference>
<dbReference type="RefSeq" id="WP_013554706.1">
    <property type="nucleotide sequence ID" value="NC_014935.1"/>
</dbReference>
<dbReference type="EMBL" id="CP002452">
    <property type="protein sequence ID" value="ADV47021.1"/>
    <property type="molecule type" value="Genomic_DNA"/>
</dbReference>
<organism evidence="1 2">
    <name type="scientific">Nitratifractor salsuginis (strain DSM 16511 / JCM 12458 / E9I37-1)</name>
    <dbReference type="NCBI Taxonomy" id="749222"/>
    <lineage>
        <taxon>Bacteria</taxon>
        <taxon>Pseudomonadati</taxon>
        <taxon>Campylobacterota</taxon>
        <taxon>Epsilonproteobacteria</taxon>
        <taxon>Campylobacterales</taxon>
        <taxon>Sulfurovaceae</taxon>
        <taxon>Nitratifractor</taxon>
    </lineage>
</organism>
<dbReference type="HOGENOM" id="CLU_1633648_0_0_7"/>
<protein>
    <submittedName>
        <fullName evidence="1">Uncharacterized protein</fullName>
    </submittedName>
</protein>
<dbReference type="Proteomes" id="UP000008633">
    <property type="component" value="Chromosome"/>
</dbReference>
<reference evidence="2" key="2">
    <citation type="submission" date="2011-01" db="EMBL/GenBank/DDBJ databases">
        <title>The complete genome of Nitratifractor salsuginis DSM 16511.</title>
        <authorList>
            <consortium name="US DOE Joint Genome Institute (JGI-PGF)"/>
            <person name="Lucas S."/>
            <person name="Copeland A."/>
            <person name="Lapidus A."/>
            <person name="Bruce D."/>
            <person name="Goodwin L."/>
            <person name="Pitluck S."/>
            <person name="Kyrpides N."/>
            <person name="Mavromatis K."/>
            <person name="Ivanova N."/>
            <person name="Mikhailova N."/>
            <person name="Zeytun A."/>
            <person name="Detter J.C."/>
            <person name="Tapia R."/>
            <person name="Han C."/>
            <person name="Land M."/>
            <person name="Hauser L."/>
            <person name="Markowitz V."/>
            <person name="Cheng J.-F."/>
            <person name="Hugenholtz P."/>
            <person name="Woyke T."/>
            <person name="Wu D."/>
            <person name="Tindall B."/>
            <person name="Schuetze A."/>
            <person name="Brambilla E."/>
            <person name="Klenk H.-P."/>
            <person name="Eisen J.A."/>
        </authorList>
    </citation>
    <scope>NUCLEOTIDE SEQUENCE [LARGE SCALE GENOMIC DNA]</scope>
    <source>
        <strain evidence="2">DSM 16511 / JCM 12458 / E9I37-1</strain>
    </source>
</reference>
<dbReference type="STRING" id="749222.Nitsa_1776"/>
<name>E6X1N0_NITSE</name>
<accession>E6X1N0</accession>
<dbReference type="KEGG" id="nsa:Nitsa_1776"/>
<gene>
    <name evidence="1" type="ordered locus">Nitsa_1776</name>
</gene>
<sequence length="162" mass="17653">MIKIIKIGDLVYQNIGVESGEGNGQWNIPKELEELRGCTIDTINWLIGQEVKKASGGEFVKMSAANSKAITLIVKAIDGAADKSNFTKNEKVAWDAMLSLAEGGYSDSELLVQSLTAVTKNIQIYSQKIKQALAATTIDELIEILENLQQGGRNENKTEKPV</sequence>
<dbReference type="OrthoDB" id="9802672at2"/>
<evidence type="ECO:0000313" key="1">
    <source>
        <dbReference type="EMBL" id="ADV47021.1"/>
    </source>
</evidence>